<evidence type="ECO:0000313" key="2">
    <source>
        <dbReference type="EMBL" id="MBC8586541.1"/>
    </source>
</evidence>
<evidence type="ECO:0000256" key="1">
    <source>
        <dbReference type="SAM" id="MobiDB-lite"/>
    </source>
</evidence>
<dbReference type="Proteomes" id="UP000623678">
    <property type="component" value="Unassembled WGS sequence"/>
</dbReference>
<dbReference type="AlphaFoldDB" id="A0A926EPR9"/>
<reference evidence="2" key="1">
    <citation type="submission" date="2020-08" db="EMBL/GenBank/DDBJ databases">
        <title>Genome public.</title>
        <authorList>
            <person name="Liu C."/>
            <person name="Sun Q."/>
        </authorList>
    </citation>
    <scope>NUCLEOTIDE SEQUENCE</scope>
    <source>
        <strain evidence="2">NSJ-64</strain>
    </source>
</reference>
<dbReference type="EMBL" id="JACRTD010000014">
    <property type="protein sequence ID" value="MBC8586541.1"/>
    <property type="molecule type" value="Genomic_DNA"/>
</dbReference>
<feature type="compositionally biased region" description="Polar residues" evidence="1">
    <location>
        <begin position="67"/>
        <end position="85"/>
    </location>
</feature>
<dbReference type="RefSeq" id="WP_262396260.1">
    <property type="nucleotide sequence ID" value="NZ_JACRTD010000014.1"/>
</dbReference>
<organism evidence="2 3">
    <name type="scientific">Youxingia wuxianensis</name>
    <dbReference type="NCBI Taxonomy" id="2763678"/>
    <lineage>
        <taxon>Bacteria</taxon>
        <taxon>Bacillati</taxon>
        <taxon>Bacillota</taxon>
        <taxon>Clostridia</taxon>
        <taxon>Eubacteriales</taxon>
        <taxon>Oscillospiraceae</taxon>
        <taxon>Youxingia</taxon>
    </lineage>
</organism>
<evidence type="ECO:0000313" key="3">
    <source>
        <dbReference type="Proteomes" id="UP000623678"/>
    </source>
</evidence>
<accession>A0A926EPR9</accession>
<feature type="region of interest" description="Disordered" evidence="1">
    <location>
        <begin position="34"/>
        <end position="85"/>
    </location>
</feature>
<gene>
    <name evidence="2" type="ORF">H8705_13225</name>
</gene>
<sequence>MMRWNNTKTYTEEDMMRMQQEAIRRVREMQAQAQAAPFVGRSAPEPTLHPLPPIEAESRVINEEQEPSGSSVNPSPSLPQQHSPGSSFPLAGLLDKFNVDSETLLILGLIFLLYNEKADMPLLFALGYLLL</sequence>
<name>A0A926EPR9_9FIRM</name>
<protein>
    <submittedName>
        <fullName evidence="2">Uncharacterized protein</fullName>
    </submittedName>
</protein>
<proteinExistence type="predicted"/>
<comment type="caution">
    <text evidence="2">The sequence shown here is derived from an EMBL/GenBank/DDBJ whole genome shotgun (WGS) entry which is preliminary data.</text>
</comment>
<keyword evidence="3" id="KW-1185">Reference proteome</keyword>